<proteinExistence type="predicted"/>
<feature type="region of interest" description="Disordered" evidence="1">
    <location>
        <begin position="641"/>
        <end position="682"/>
    </location>
</feature>
<feature type="region of interest" description="Disordered" evidence="1">
    <location>
        <begin position="732"/>
        <end position="773"/>
    </location>
</feature>
<evidence type="ECO:0000313" key="2">
    <source>
        <dbReference type="EMBL" id="JAS72063.1"/>
    </source>
</evidence>
<gene>
    <name evidence="2" type="ORF">g.51359</name>
</gene>
<feature type="region of interest" description="Disordered" evidence="1">
    <location>
        <begin position="1136"/>
        <end position="1182"/>
    </location>
</feature>
<feature type="compositionally biased region" description="Basic and acidic residues" evidence="1">
    <location>
        <begin position="758"/>
        <end position="773"/>
    </location>
</feature>
<feature type="compositionally biased region" description="Basic and acidic residues" evidence="1">
    <location>
        <begin position="990"/>
        <end position="1002"/>
    </location>
</feature>
<feature type="compositionally biased region" description="Polar residues" evidence="1">
    <location>
        <begin position="1110"/>
        <end position="1122"/>
    </location>
</feature>
<feature type="compositionally biased region" description="Pro residues" evidence="1">
    <location>
        <begin position="1141"/>
        <end position="1150"/>
    </location>
</feature>
<accession>A0A1B6HBK0</accession>
<reference evidence="2" key="1">
    <citation type="submission" date="2015-11" db="EMBL/GenBank/DDBJ databases">
        <title>De novo transcriptome assembly of four potential Pierce s Disease insect vectors from Arizona vineyards.</title>
        <authorList>
            <person name="Tassone E.E."/>
        </authorList>
    </citation>
    <scope>NUCLEOTIDE SEQUENCE</scope>
</reference>
<protein>
    <submittedName>
        <fullName evidence="2">Uncharacterized protein</fullName>
    </submittedName>
</protein>
<feature type="non-terminal residue" evidence="2">
    <location>
        <position position="1233"/>
    </location>
</feature>
<dbReference type="EMBL" id="GECU01035643">
    <property type="protein sequence ID" value="JAS72063.1"/>
    <property type="molecule type" value="Transcribed_RNA"/>
</dbReference>
<feature type="region of interest" description="Disordered" evidence="1">
    <location>
        <begin position="1"/>
        <end position="43"/>
    </location>
</feature>
<feature type="region of interest" description="Disordered" evidence="1">
    <location>
        <begin position="1110"/>
        <end position="1129"/>
    </location>
</feature>
<feature type="region of interest" description="Disordered" evidence="1">
    <location>
        <begin position="980"/>
        <end position="1011"/>
    </location>
</feature>
<feature type="compositionally biased region" description="Polar residues" evidence="1">
    <location>
        <begin position="740"/>
        <end position="753"/>
    </location>
</feature>
<evidence type="ECO:0000256" key="1">
    <source>
        <dbReference type="SAM" id="MobiDB-lite"/>
    </source>
</evidence>
<sequence>MMARLLTEEATAASVPEPGLMGDSSKPQHASTRKLSFKTRQASSRSNYRATKVSLSSTNVALIASKFNTIVVEDSNQARVLLRKVSNNQRSKEIKGRPINARAEGMVKAAIEIFEHQEEKTKNKPVVKKGSDSRPKFLVVRKSSSRSSVKIEDLPKIETTKKLDSLSKESAKDNTDIFEIKSTEMTVGIKEVKRKPSLKAKPVSRHNPPKKLESDLPLNQKIAKFNVNSTTASTNSSSRPHANQDIKKMNINLNERIAQFSKIEEDKMLLEKKSSIVKMGKSITENSKKVTFDPEEKENKQEVKKSILRNSKNRTGLVEQTKDRLASIASQNNFSNQPNSVKHLDKKQSLNKGKFVINDKKEFSVFQNVPEVTNTSDFVDYKIYNKLSVPKTINNLDDNKLSHSSELLVNASSKHTKPSDDAKLSVYSQKDYKIIVDGKDLKDDTSELKTNIKINSPLKESGCTLKSSIKPLSSESPKLEKKTLCVATDPSESIQLDKIKPNSSFLWKPASRMSMVTDIPIYDDRPESQISGNVIDSVRSGENVELQEKETSNTEDTKTANSLDLDVASSFILEMTEQIDRRFSNGSVHDKDSDEKSFKSSLEEVSENVSLKVKPFPKTNTSFLYGKSYSNDDVFTETTKKESSSVLKSDGLQISKTTKVPPPVSKKPSRTMIGDSPPQLPEKNARISEIVSGNVNLNAPPPVPPSHTKPKLMYTPSEETWLENCDKILKIPPPLRKQKAQTSPETQLDLATSHTRKSPKDHGKISDSEKRFSVSQDELLRRMSEMNLANKRNSLPSGSFSFSSSYVEPEQEEEEDHYCSIQQFQKKDVDDQDTYEAIGENNYAEISEFQREEKEDNNIYDDVLDPEDHYEAINCELVRGDSDSSCDQSNSLYGLTRPTSAAIPGGVYQMTGGSETSDEWVDLDNSDDQHEPVFIFREKERGRSVSAAESWSAKVRRQWSRQAADGDDVFLGEMALPPPQLQRRVGTNRDGSEESVPRHGDIENIDETSYCDDFDDSLSDSSFDQETIHANTQQVAEEKRVQPLTEGIYGFMKQAGQQMRKHWALGKSLTRMRKNKSTSSIIQGTGDLGRRGWSFKSRDKPSSAQSTFYLHTNTLPRGNSPQEVKIDPRRLSTASIVARPTSPPPPPPPRNSIDGSSKRNSRLNNSNSSGDNEGYVEGQRRLSRNGNSMWYVETSTDTASENGSSSQGSDLNLRFADEPLYQFYAANIAEMTL</sequence>
<organism evidence="2">
    <name type="scientific">Homalodisca liturata</name>
    <dbReference type="NCBI Taxonomy" id="320908"/>
    <lineage>
        <taxon>Eukaryota</taxon>
        <taxon>Metazoa</taxon>
        <taxon>Ecdysozoa</taxon>
        <taxon>Arthropoda</taxon>
        <taxon>Hexapoda</taxon>
        <taxon>Insecta</taxon>
        <taxon>Pterygota</taxon>
        <taxon>Neoptera</taxon>
        <taxon>Paraneoptera</taxon>
        <taxon>Hemiptera</taxon>
        <taxon>Auchenorrhyncha</taxon>
        <taxon>Membracoidea</taxon>
        <taxon>Cicadellidae</taxon>
        <taxon>Cicadellinae</taxon>
        <taxon>Proconiini</taxon>
        <taxon>Homalodisca</taxon>
    </lineage>
</organism>
<name>A0A1B6HBK0_9HEMI</name>
<feature type="region of interest" description="Disordered" evidence="1">
    <location>
        <begin position="1071"/>
        <end position="1104"/>
    </location>
</feature>
<dbReference type="AlphaFoldDB" id="A0A1B6HBK0"/>